<dbReference type="AlphaFoldDB" id="A0A699XMU9"/>
<accession>A0A699XMU9</accession>
<name>A0A699XMU9_TANCI</name>
<sequence>AIGAGLDAGPRPNGFQLGVAFGQVVEAAGRFGQVEQHLGVANLNPVGAHVHGIADASGGADGLAAVEAGVAGLGGLYAGG</sequence>
<proteinExistence type="predicted"/>
<protein>
    <submittedName>
        <fullName evidence="1">Uncharacterized protein</fullName>
    </submittedName>
</protein>
<feature type="non-terminal residue" evidence="1">
    <location>
        <position position="1"/>
    </location>
</feature>
<gene>
    <name evidence="1" type="ORF">Tci_932986</name>
</gene>
<dbReference type="EMBL" id="BKCJ011885674">
    <property type="protein sequence ID" value="GFD61017.1"/>
    <property type="molecule type" value="Genomic_DNA"/>
</dbReference>
<feature type="non-terminal residue" evidence="1">
    <location>
        <position position="80"/>
    </location>
</feature>
<evidence type="ECO:0000313" key="1">
    <source>
        <dbReference type="EMBL" id="GFD61017.1"/>
    </source>
</evidence>
<reference evidence="1" key="1">
    <citation type="journal article" date="2019" name="Sci. Rep.">
        <title>Draft genome of Tanacetum cinerariifolium, the natural source of mosquito coil.</title>
        <authorList>
            <person name="Yamashiro T."/>
            <person name="Shiraishi A."/>
            <person name="Satake H."/>
            <person name="Nakayama K."/>
        </authorList>
    </citation>
    <scope>NUCLEOTIDE SEQUENCE</scope>
</reference>
<organism evidence="1">
    <name type="scientific">Tanacetum cinerariifolium</name>
    <name type="common">Dalmatian daisy</name>
    <name type="synonym">Chrysanthemum cinerariifolium</name>
    <dbReference type="NCBI Taxonomy" id="118510"/>
    <lineage>
        <taxon>Eukaryota</taxon>
        <taxon>Viridiplantae</taxon>
        <taxon>Streptophyta</taxon>
        <taxon>Embryophyta</taxon>
        <taxon>Tracheophyta</taxon>
        <taxon>Spermatophyta</taxon>
        <taxon>Magnoliopsida</taxon>
        <taxon>eudicotyledons</taxon>
        <taxon>Gunneridae</taxon>
        <taxon>Pentapetalae</taxon>
        <taxon>asterids</taxon>
        <taxon>campanulids</taxon>
        <taxon>Asterales</taxon>
        <taxon>Asteraceae</taxon>
        <taxon>Asteroideae</taxon>
        <taxon>Anthemideae</taxon>
        <taxon>Anthemidinae</taxon>
        <taxon>Tanacetum</taxon>
    </lineage>
</organism>
<comment type="caution">
    <text evidence="1">The sequence shown here is derived from an EMBL/GenBank/DDBJ whole genome shotgun (WGS) entry which is preliminary data.</text>
</comment>